<organism evidence="6 7">
    <name type="scientific">Exaiptasia diaphana</name>
    <name type="common">Tropical sea anemone</name>
    <name type="synonym">Aiptasia pulchella</name>
    <dbReference type="NCBI Taxonomy" id="2652724"/>
    <lineage>
        <taxon>Eukaryota</taxon>
        <taxon>Metazoa</taxon>
        <taxon>Cnidaria</taxon>
        <taxon>Anthozoa</taxon>
        <taxon>Hexacorallia</taxon>
        <taxon>Actiniaria</taxon>
        <taxon>Aiptasiidae</taxon>
        <taxon>Exaiptasia</taxon>
    </lineage>
</organism>
<evidence type="ECO:0000256" key="1">
    <source>
        <dbReference type="ARBA" id="ARBA00022490"/>
    </source>
</evidence>
<dbReference type="KEGG" id="epa:110234882"/>
<dbReference type="GO" id="GO:0007020">
    <property type="term" value="P:microtubule nucleation"/>
    <property type="evidence" value="ECO:0007669"/>
    <property type="project" value="InterPro"/>
</dbReference>
<dbReference type="PANTHER" id="PTHR19302:SF13">
    <property type="entry name" value="GAMMA-TUBULIN COMPLEX COMPONENT 2"/>
    <property type="match status" value="1"/>
</dbReference>
<accession>A0A913YF27</accession>
<evidence type="ECO:0000259" key="5">
    <source>
        <dbReference type="Pfam" id="PF17681"/>
    </source>
</evidence>
<reference evidence="6" key="1">
    <citation type="submission" date="2022-11" db="UniProtKB">
        <authorList>
            <consortium name="EnsemblMetazoa"/>
        </authorList>
    </citation>
    <scope>IDENTIFICATION</scope>
</reference>
<dbReference type="AlphaFoldDB" id="A0A913YF27"/>
<dbReference type="GO" id="GO:0051011">
    <property type="term" value="F:microtubule minus-end binding"/>
    <property type="evidence" value="ECO:0007669"/>
    <property type="project" value="TreeGrafter"/>
</dbReference>
<dbReference type="InterPro" id="IPR041470">
    <property type="entry name" value="GCP_N"/>
</dbReference>
<dbReference type="InterPro" id="IPR007259">
    <property type="entry name" value="GCP"/>
</dbReference>
<dbReference type="GO" id="GO:0000922">
    <property type="term" value="C:spindle pole"/>
    <property type="evidence" value="ECO:0007669"/>
    <property type="project" value="InterPro"/>
</dbReference>
<dbReference type="EnsemblMetazoa" id="XM_028657802.1">
    <property type="protein sequence ID" value="XP_028513603.1"/>
    <property type="gene ID" value="LOC110234882"/>
</dbReference>
<dbReference type="Proteomes" id="UP000887567">
    <property type="component" value="Unplaced"/>
</dbReference>
<dbReference type="GO" id="GO:0051321">
    <property type="term" value="P:meiotic cell cycle"/>
    <property type="evidence" value="ECO:0007669"/>
    <property type="project" value="TreeGrafter"/>
</dbReference>
<keyword evidence="3 4" id="KW-0206">Cytoskeleton</keyword>
<keyword evidence="7" id="KW-1185">Reference proteome</keyword>
<dbReference type="GO" id="GO:0000930">
    <property type="term" value="C:gamma-tubulin complex"/>
    <property type="evidence" value="ECO:0007669"/>
    <property type="project" value="TreeGrafter"/>
</dbReference>
<dbReference type="RefSeq" id="XP_028513603.1">
    <property type="nucleotide sequence ID" value="XM_028657802.1"/>
</dbReference>
<comment type="similarity">
    <text evidence="4">Belongs to the TUBGCP family.</text>
</comment>
<keyword evidence="1 4" id="KW-0963">Cytoplasm</keyword>
<evidence type="ECO:0000256" key="3">
    <source>
        <dbReference type="ARBA" id="ARBA00023212"/>
    </source>
</evidence>
<dbReference type="GO" id="GO:0005874">
    <property type="term" value="C:microtubule"/>
    <property type="evidence" value="ECO:0007669"/>
    <property type="project" value="UniProtKB-KW"/>
</dbReference>
<evidence type="ECO:0000313" key="6">
    <source>
        <dbReference type="EnsemblMetazoa" id="XP_028513603.1"/>
    </source>
</evidence>
<dbReference type="GO" id="GO:0031122">
    <property type="term" value="P:cytoplasmic microtubule organization"/>
    <property type="evidence" value="ECO:0007669"/>
    <property type="project" value="TreeGrafter"/>
</dbReference>
<name>A0A913YF27_EXADI</name>
<evidence type="ECO:0000313" key="7">
    <source>
        <dbReference type="Proteomes" id="UP000887567"/>
    </source>
</evidence>
<evidence type="ECO:0000256" key="2">
    <source>
        <dbReference type="ARBA" id="ARBA00022701"/>
    </source>
</evidence>
<dbReference type="GeneID" id="110234882"/>
<dbReference type="PANTHER" id="PTHR19302">
    <property type="entry name" value="GAMMA TUBULIN COMPLEX PROTEIN"/>
    <property type="match status" value="1"/>
</dbReference>
<dbReference type="GO" id="GO:0000278">
    <property type="term" value="P:mitotic cell cycle"/>
    <property type="evidence" value="ECO:0007669"/>
    <property type="project" value="TreeGrafter"/>
</dbReference>
<dbReference type="OrthoDB" id="2192946at2759"/>
<feature type="domain" description="Gamma tubulin complex component protein N-terminal" evidence="5">
    <location>
        <begin position="18"/>
        <end position="111"/>
    </location>
</feature>
<dbReference type="GO" id="GO:0051225">
    <property type="term" value="P:spindle assembly"/>
    <property type="evidence" value="ECO:0007669"/>
    <property type="project" value="TreeGrafter"/>
</dbReference>
<dbReference type="Pfam" id="PF17681">
    <property type="entry name" value="GCP_N_terminal"/>
    <property type="match status" value="1"/>
</dbReference>
<comment type="subcellular location">
    <subcellularLocation>
        <location evidence="4">Cytoplasm</location>
        <location evidence="4">Cytoskeleton</location>
        <location evidence="4">Microtubule organizing center</location>
    </subcellularLocation>
</comment>
<proteinExistence type="inferred from homology"/>
<keyword evidence="2 4" id="KW-0493">Microtubule</keyword>
<sequence length="141" mass="16246">MKYNVKLHLFNNHLLLIFFKEYYVLVAQLEHQFRLGQLSLQKFWFYIQPCIRTLDVLSSIAVAIDKGNCKGGSVLTLLHEKTVSFTGDNKGQDLCLFLTQAVSTILGCVLSLYQVDGMCIEFVSSGWDVYRMWIECVSSWY</sequence>
<dbReference type="GO" id="GO:0043015">
    <property type="term" value="F:gamma-tubulin binding"/>
    <property type="evidence" value="ECO:0007669"/>
    <property type="project" value="InterPro"/>
</dbReference>
<evidence type="ECO:0000256" key="4">
    <source>
        <dbReference type="RuleBase" id="RU363050"/>
    </source>
</evidence>
<protein>
    <recommendedName>
        <fullName evidence="4">Gamma-tubulin complex component</fullName>
    </recommendedName>
</protein>